<reference evidence="1 2" key="1">
    <citation type="submission" date="2024-01" db="EMBL/GenBank/DDBJ databases">
        <title>The genomes of 5 underutilized Papilionoideae crops provide insights into root nodulation and disease resistanc.</title>
        <authorList>
            <person name="Jiang F."/>
        </authorList>
    </citation>
    <scope>NUCLEOTIDE SEQUENCE [LARGE SCALE GENOMIC DNA]</scope>
    <source>
        <strain evidence="1">LVBAO_FW01</strain>
        <tissue evidence="1">Leaves</tissue>
    </source>
</reference>
<evidence type="ECO:0000313" key="2">
    <source>
        <dbReference type="Proteomes" id="UP001367508"/>
    </source>
</evidence>
<dbReference type="Proteomes" id="UP001367508">
    <property type="component" value="Unassembled WGS sequence"/>
</dbReference>
<sequence>MQRLLELSCNELKMLSVQAKCGLCHLWLNHFFFYHVWDVLSNVPSFQSECGIILWHILSVRDYSFQMRKRIYCDLVFLYIDKVESSLNGKNISHCTSKEEIFHYILTLHSLLKYSPGDYPDNLLEIHNAMHHFVFRCWLTTHDRVLKDSLVFYARIQLNLMKGATDKCLLVEQLLDVICKDLDQGSMSSTSMLRAVLFYRARVNTTRPSLSEKRVKREPAAVVLRDALMKGKWLWNAAFCFLTQNYHTHICNDLFLYWFEGICMSFDRILNYANVDRTYDGLLWTLRSLQELSSILLLPNSISETTSVPSSTLNEFINGWQ</sequence>
<gene>
    <name evidence="1" type="ORF">VNO77_26702</name>
</gene>
<comment type="caution">
    <text evidence="1">The sequence shown here is derived from an EMBL/GenBank/DDBJ whole genome shotgun (WGS) entry which is preliminary data.</text>
</comment>
<dbReference type="EMBL" id="JAYMYQ010000006">
    <property type="protein sequence ID" value="KAK7323237.1"/>
    <property type="molecule type" value="Genomic_DNA"/>
</dbReference>
<name>A0AAN9Q5U6_CANGL</name>
<organism evidence="1 2">
    <name type="scientific">Canavalia gladiata</name>
    <name type="common">Sword bean</name>
    <name type="synonym">Dolichos gladiatus</name>
    <dbReference type="NCBI Taxonomy" id="3824"/>
    <lineage>
        <taxon>Eukaryota</taxon>
        <taxon>Viridiplantae</taxon>
        <taxon>Streptophyta</taxon>
        <taxon>Embryophyta</taxon>
        <taxon>Tracheophyta</taxon>
        <taxon>Spermatophyta</taxon>
        <taxon>Magnoliopsida</taxon>
        <taxon>eudicotyledons</taxon>
        <taxon>Gunneridae</taxon>
        <taxon>Pentapetalae</taxon>
        <taxon>rosids</taxon>
        <taxon>fabids</taxon>
        <taxon>Fabales</taxon>
        <taxon>Fabaceae</taxon>
        <taxon>Papilionoideae</taxon>
        <taxon>50 kb inversion clade</taxon>
        <taxon>NPAAA clade</taxon>
        <taxon>indigoferoid/millettioid clade</taxon>
        <taxon>Phaseoleae</taxon>
        <taxon>Canavalia</taxon>
    </lineage>
</organism>
<keyword evidence="2" id="KW-1185">Reference proteome</keyword>
<accession>A0AAN9Q5U6</accession>
<dbReference type="PANTHER" id="PTHR37079">
    <property type="entry name" value="SERINE/THREONINE-PROTEIN KINASE ATM"/>
    <property type="match status" value="1"/>
</dbReference>
<dbReference type="AlphaFoldDB" id="A0AAN9Q5U6"/>
<protein>
    <submittedName>
        <fullName evidence="1">Uncharacterized protein</fullName>
    </submittedName>
</protein>
<dbReference type="PANTHER" id="PTHR37079:SF4">
    <property type="entry name" value="SERINE_THREONINE-PROTEIN KINASE ATM"/>
    <property type="match status" value="1"/>
</dbReference>
<dbReference type="InterPro" id="IPR038980">
    <property type="entry name" value="ATM_plant"/>
</dbReference>
<dbReference type="GO" id="GO:0006974">
    <property type="term" value="P:DNA damage response"/>
    <property type="evidence" value="ECO:0007669"/>
    <property type="project" value="InterPro"/>
</dbReference>
<proteinExistence type="predicted"/>
<dbReference type="GO" id="GO:0004674">
    <property type="term" value="F:protein serine/threonine kinase activity"/>
    <property type="evidence" value="ECO:0007669"/>
    <property type="project" value="InterPro"/>
</dbReference>
<evidence type="ECO:0000313" key="1">
    <source>
        <dbReference type="EMBL" id="KAK7323237.1"/>
    </source>
</evidence>